<evidence type="ECO:0000313" key="2">
    <source>
        <dbReference type="EMBL" id="HAW75677.1"/>
    </source>
</evidence>
<organism evidence="3 5">
    <name type="scientific">Alteromonas australica</name>
    <dbReference type="NCBI Taxonomy" id="589873"/>
    <lineage>
        <taxon>Bacteria</taxon>
        <taxon>Pseudomonadati</taxon>
        <taxon>Pseudomonadota</taxon>
        <taxon>Gammaproteobacteria</taxon>
        <taxon>Alteromonadales</taxon>
        <taxon>Alteromonadaceae</taxon>
        <taxon>Alteromonas/Salinimonas group</taxon>
        <taxon>Alteromonas</taxon>
    </lineage>
</organism>
<dbReference type="EMBL" id="DONK01000055">
    <property type="protein sequence ID" value="HBU50420.1"/>
    <property type="molecule type" value="Genomic_DNA"/>
</dbReference>
<comment type="caution">
    <text evidence="3">The sequence shown here is derived from an EMBL/GenBank/DDBJ whole genome shotgun (WGS) entry which is preliminary data.</text>
</comment>
<feature type="domain" description="HipA N-terminal subdomain 1" evidence="1">
    <location>
        <begin position="23"/>
        <end position="113"/>
    </location>
</feature>
<evidence type="ECO:0000259" key="1">
    <source>
        <dbReference type="Pfam" id="PF13657"/>
    </source>
</evidence>
<sequence length="142" mass="15435">MTSKAYVFIDGLEDKPIPCGVTLVDEDTKIGRFRYGKRYLNRPDALPLDPIHLPLSDREYSTPFNKGVFGTLSDAGADSWGEKVILSLHSTTPKNRLEFLLAGSGMGVGALVFSLSSASSKPKYSKNTLGDIPMLLRAISRG</sequence>
<evidence type="ECO:0000313" key="3">
    <source>
        <dbReference type="EMBL" id="HBU50420.1"/>
    </source>
</evidence>
<evidence type="ECO:0000313" key="5">
    <source>
        <dbReference type="Proteomes" id="UP000264779"/>
    </source>
</evidence>
<dbReference type="Proteomes" id="UP000263517">
    <property type="component" value="Unassembled WGS sequence"/>
</dbReference>
<dbReference type="AlphaFoldDB" id="A0A358DWA8"/>
<dbReference type="RefSeq" id="WP_272964994.1">
    <property type="nucleotide sequence ID" value="NZ_CALBIY010000036.1"/>
</dbReference>
<name>A0A358DWA8_9ALTE</name>
<accession>A0A358DWA8</accession>
<gene>
    <name evidence="2" type="ORF">DCW74_08085</name>
    <name evidence="3" type="ORF">DEB45_04090</name>
</gene>
<reference evidence="4 5" key="1">
    <citation type="journal article" date="2018" name="Nat. Biotechnol.">
        <title>A standardized bacterial taxonomy based on genome phylogeny substantially revises the tree of life.</title>
        <authorList>
            <person name="Parks D.H."/>
            <person name="Chuvochina M."/>
            <person name="Waite D.W."/>
            <person name="Rinke C."/>
            <person name="Skarshewski A."/>
            <person name="Chaumeil P.A."/>
            <person name="Hugenholtz P."/>
        </authorList>
    </citation>
    <scope>NUCLEOTIDE SEQUENCE [LARGE SCALE GENOMIC DNA]</scope>
    <source>
        <strain evidence="3">UBA11621</strain>
        <strain evidence="2">UBA11978</strain>
    </source>
</reference>
<dbReference type="Proteomes" id="UP000264779">
    <property type="component" value="Unassembled WGS sequence"/>
</dbReference>
<dbReference type="Pfam" id="PF13657">
    <property type="entry name" value="Couple_hipA"/>
    <property type="match status" value="1"/>
</dbReference>
<dbReference type="EMBL" id="DNAN01000280">
    <property type="protein sequence ID" value="HAW75677.1"/>
    <property type="molecule type" value="Genomic_DNA"/>
</dbReference>
<dbReference type="InterPro" id="IPR017508">
    <property type="entry name" value="HipA_N1"/>
</dbReference>
<evidence type="ECO:0000313" key="4">
    <source>
        <dbReference type="Proteomes" id="UP000263517"/>
    </source>
</evidence>
<protein>
    <recommendedName>
        <fullName evidence="1">HipA N-terminal subdomain 1 domain-containing protein</fullName>
    </recommendedName>
</protein>
<proteinExistence type="predicted"/>